<dbReference type="InterPro" id="IPR036280">
    <property type="entry name" value="Multihaem_cyt_sf"/>
</dbReference>
<keyword evidence="6" id="KW-0732">Signal</keyword>
<evidence type="ECO:0000313" key="12">
    <source>
        <dbReference type="EMBL" id="PIQ89515.1"/>
    </source>
</evidence>
<feature type="domain" description="Tetrahaem cytochrome" evidence="11">
    <location>
        <begin position="199"/>
        <end position="259"/>
    </location>
</feature>
<feature type="domain" description="NapC/NirT cytochrome c N-terminal" evidence="10">
    <location>
        <begin position="9"/>
        <end position="89"/>
    </location>
</feature>
<evidence type="ECO:0000256" key="5">
    <source>
        <dbReference type="ARBA" id="ARBA00022723"/>
    </source>
</evidence>
<evidence type="ECO:0000256" key="7">
    <source>
        <dbReference type="ARBA" id="ARBA00022982"/>
    </source>
</evidence>
<evidence type="ECO:0000256" key="4">
    <source>
        <dbReference type="ARBA" id="ARBA00022617"/>
    </source>
</evidence>
<evidence type="ECO:0000256" key="2">
    <source>
        <dbReference type="ARBA" id="ARBA00004196"/>
    </source>
</evidence>
<dbReference type="InterPro" id="IPR005126">
    <property type="entry name" value="NapC/NirT_cyt_c_N"/>
</dbReference>
<dbReference type="GO" id="GO:0030313">
    <property type="term" value="C:cell envelope"/>
    <property type="evidence" value="ECO:0007669"/>
    <property type="project" value="UniProtKB-SubCell"/>
</dbReference>
<proteinExistence type="predicted"/>
<evidence type="ECO:0000259" key="11">
    <source>
        <dbReference type="Pfam" id="PF14537"/>
    </source>
</evidence>
<gene>
    <name evidence="12" type="ORF">COV72_02510</name>
</gene>
<keyword evidence="9" id="KW-0812">Transmembrane</keyword>
<keyword evidence="9" id="KW-0472">Membrane</keyword>
<dbReference type="Pfam" id="PF03264">
    <property type="entry name" value="Cytochrom_NNT"/>
    <property type="match status" value="1"/>
</dbReference>
<dbReference type="SUPFAM" id="SSF48695">
    <property type="entry name" value="Multiheme cytochromes"/>
    <property type="match status" value="1"/>
</dbReference>
<evidence type="ECO:0000313" key="13">
    <source>
        <dbReference type="Proteomes" id="UP000229641"/>
    </source>
</evidence>
<dbReference type="EMBL" id="PCWA01000035">
    <property type="protein sequence ID" value="PIQ89515.1"/>
    <property type="molecule type" value="Genomic_DNA"/>
</dbReference>
<comment type="subcellular location">
    <subcellularLocation>
        <location evidence="2">Cell envelope</location>
    </subcellularLocation>
</comment>
<keyword evidence="4" id="KW-0349">Heme</keyword>
<evidence type="ECO:0000256" key="8">
    <source>
        <dbReference type="ARBA" id="ARBA00023004"/>
    </source>
</evidence>
<accession>A0A2H0M1A7</accession>
<keyword evidence="7" id="KW-0249">Electron transport</keyword>
<sequence length="264" mass="29813">MAQGFKKIVIIISILFVLLVVFSVAAIVYTERPKFCISCHIMDPYYASWEKSAHKEVNCLECHYEPTLTAHALGKINGLVQVAQYLTKRYYGRPTAEVSDASCLRGGCHLREEIAGKEILFKDKIRFTHASHLESVKGGIELRCTSCHAQITDDEHIAIDKNACYICHFKNVNAKELKFECLKCHSIKVSSGEHKEYAESPMACSDCHGEIKLGDGNVRGQICLFCHADKEAIENIKDKELMHKAHIKENKVDCISCHDFIEHK</sequence>
<dbReference type="Gene3D" id="1.10.3820.10">
    <property type="entry name" value="Di-heme elbow motif domain"/>
    <property type="match status" value="1"/>
</dbReference>
<dbReference type="Gene3D" id="3.90.10.10">
    <property type="entry name" value="Cytochrome C3"/>
    <property type="match status" value="1"/>
</dbReference>
<dbReference type="InterPro" id="IPR051829">
    <property type="entry name" value="Multiheme_Cytochr_ET"/>
</dbReference>
<comment type="cofactor">
    <cofactor evidence="1">
        <name>heme c</name>
        <dbReference type="ChEBI" id="CHEBI:61717"/>
    </cofactor>
</comment>
<name>A0A2H0M1A7_9BACT</name>
<protein>
    <submittedName>
        <fullName evidence="12">Uncharacterized protein</fullName>
    </submittedName>
</protein>
<evidence type="ECO:0000256" key="1">
    <source>
        <dbReference type="ARBA" id="ARBA00001926"/>
    </source>
</evidence>
<dbReference type="Pfam" id="PF14537">
    <property type="entry name" value="Cytochrom_c3_2"/>
    <property type="match status" value="1"/>
</dbReference>
<organism evidence="12 13">
    <name type="scientific">Candidatus Ghiorseimicrobium undicola</name>
    <dbReference type="NCBI Taxonomy" id="1974746"/>
    <lineage>
        <taxon>Bacteria</taxon>
        <taxon>Pseudomonadati</taxon>
        <taxon>Candidatus Omnitrophota</taxon>
        <taxon>Candidatus Ghiorseimicrobium</taxon>
    </lineage>
</organism>
<keyword evidence="5" id="KW-0479">Metal-binding</keyword>
<evidence type="ECO:0000256" key="9">
    <source>
        <dbReference type="SAM" id="Phobius"/>
    </source>
</evidence>
<evidence type="ECO:0000259" key="10">
    <source>
        <dbReference type="Pfam" id="PF03264"/>
    </source>
</evidence>
<feature type="transmembrane region" description="Helical" evidence="9">
    <location>
        <begin position="7"/>
        <end position="29"/>
    </location>
</feature>
<dbReference type="AlphaFoldDB" id="A0A2H0M1A7"/>
<evidence type="ECO:0000256" key="3">
    <source>
        <dbReference type="ARBA" id="ARBA00022448"/>
    </source>
</evidence>
<reference evidence="12 13" key="1">
    <citation type="submission" date="2017-09" db="EMBL/GenBank/DDBJ databases">
        <title>Depth-based differentiation of microbial function through sediment-hosted aquifers and enrichment of novel symbionts in the deep terrestrial subsurface.</title>
        <authorList>
            <person name="Probst A.J."/>
            <person name="Ladd B."/>
            <person name="Jarett J.K."/>
            <person name="Geller-Mcgrath D.E."/>
            <person name="Sieber C.M."/>
            <person name="Emerson J.B."/>
            <person name="Anantharaman K."/>
            <person name="Thomas B.C."/>
            <person name="Malmstrom R."/>
            <person name="Stieglmeier M."/>
            <person name="Klingl A."/>
            <person name="Woyke T."/>
            <person name="Ryan C.M."/>
            <person name="Banfield J.F."/>
        </authorList>
    </citation>
    <scope>NUCLEOTIDE SEQUENCE [LARGE SCALE GENOMIC DNA]</scope>
    <source>
        <strain evidence="12">CG11_big_fil_rev_8_21_14_0_20_42_13</strain>
    </source>
</reference>
<keyword evidence="9" id="KW-1133">Transmembrane helix</keyword>
<keyword evidence="3" id="KW-0813">Transport</keyword>
<dbReference type="InterPro" id="IPR038266">
    <property type="entry name" value="NapC/NirT_cytc_sf"/>
</dbReference>
<comment type="caution">
    <text evidence="12">The sequence shown here is derived from an EMBL/GenBank/DDBJ whole genome shotgun (WGS) entry which is preliminary data.</text>
</comment>
<dbReference type="InterPro" id="IPR012286">
    <property type="entry name" value="Tetrahaem_cytochrome"/>
</dbReference>
<dbReference type="GO" id="GO:0046872">
    <property type="term" value="F:metal ion binding"/>
    <property type="evidence" value="ECO:0007669"/>
    <property type="project" value="UniProtKB-KW"/>
</dbReference>
<keyword evidence="8" id="KW-0408">Iron</keyword>
<dbReference type="PANTHER" id="PTHR35038">
    <property type="entry name" value="DISSIMILATORY SULFITE REDUCTASE SIRA"/>
    <property type="match status" value="1"/>
</dbReference>
<evidence type="ECO:0000256" key="6">
    <source>
        <dbReference type="ARBA" id="ARBA00022729"/>
    </source>
</evidence>
<dbReference type="Proteomes" id="UP000229641">
    <property type="component" value="Unassembled WGS sequence"/>
</dbReference>